<dbReference type="EMBL" id="RYER01000017">
    <property type="protein sequence ID" value="RUO16413.1"/>
    <property type="molecule type" value="Genomic_DNA"/>
</dbReference>
<dbReference type="Proteomes" id="UP000268436">
    <property type="component" value="Unassembled WGS sequence"/>
</dbReference>
<sequence>MVGLSDKSLFHSYNGISYQLKKIGVSTPIFLNDQTNNLLKIQLKFIK</sequence>
<reference evidence="1 2" key="1">
    <citation type="submission" date="2018-12" db="EMBL/GenBank/DDBJ databases">
        <title>Persistence of Moraxella catarrhalis in Chronic Obstructive Pulmonary Disease and Regulation of the Hag/MID Adhesin.</title>
        <authorList>
            <person name="Murphy T."/>
            <person name="Zhao X."/>
            <person name="Vyas G."/>
            <person name="Aluvathingal J."/>
            <person name="Nadendla S."/>
            <person name="Tallon L."/>
            <person name="Tettelin H."/>
        </authorList>
    </citation>
    <scope>NUCLEOTIDE SEQUENCE [LARGE SCALE GENOMIC DNA]</scope>
    <source>
        <strain evidence="1 2">173P27B1</strain>
    </source>
</reference>
<organism evidence="1 2">
    <name type="scientific">Moraxella catarrhalis</name>
    <name type="common">Branhamella catarrhalis</name>
    <dbReference type="NCBI Taxonomy" id="480"/>
    <lineage>
        <taxon>Bacteria</taxon>
        <taxon>Pseudomonadati</taxon>
        <taxon>Pseudomonadota</taxon>
        <taxon>Gammaproteobacteria</taxon>
        <taxon>Moraxellales</taxon>
        <taxon>Moraxellaceae</taxon>
        <taxon>Moraxella</taxon>
    </lineage>
</organism>
<comment type="caution">
    <text evidence="1">The sequence shown here is derived from an EMBL/GenBank/DDBJ whole genome shotgun (WGS) entry which is preliminary data.</text>
</comment>
<proteinExistence type="predicted"/>
<evidence type="ECO:0000313" key="1">
    <source>
        <dbReference type="EMBL" id="RUO16413.1"/>
    </source>
</evidence>
<name>A0ABY0BL01_MORCA</name>
<keyword evidence="2" id="KW-1185">Reference proteome</keyword>
<accession>A0ABY0BL01</accession>
<gene>
    <name evidence="1" type="ORF">EJK54_1662</name>
</gene>
<protein>
    <submittedName>
        <fullName evidence="1">Uncharacterized protein</fullName>
    </submittedName>
</protein>
<evidence type="ECO:0000313" key="2">
    <source>
        <dbReference type="Proteomes" id="UP000268436"/>
    </source>
</evidence>